<gene>
    <name evidence="1" type="ORF">PYS61_01250</name>
</gene>
<protein>
    <submittedName>
        <fullName evidence="1">Uncharacterized protein</fullName>
    </submittedName>
</protein>
<dbReference type="RefSeq" id="WP_315568467.1">
    <property type="nucleotide sequence ID" value="NZ_CP118866.1"/>
</dbReference>
<evidence type="ECO:0000313" key="1">
    <source>
        <dbReference type="EMBL" id="WEG35820.1"/>
    </source>
</evidence>
<reference evidence="1 2" key="1">
    <citation type="submission" date="2023-02" db="EMBL/GenBank/DDBJ databases">
        <title>Novel Oscillospiraceae bacterial genomes.</title>
        <authorList>
            <person name="Srinivasan S."/>
            <person name="Austin M.N."/>
            <person name="Fiedler T.L."/>
            <person name="Strenk S.M."/>
            <person name="Agnew K.J."/>
            <person name="Nagana Gowda G.A."/>
            <person name="Raftery D."/>
            <person name="Beamer M.A."/>
            <person name="Achilles S.L."/>
            <person name="Wiesenfeld H.C."/>
            <person name="Fredricks D.N."/>
            <person name="Hillier S.L."/>
        </authorList>
    </citation>
    <scope>NUCLEOTIDE SEQUENCE [LARGE SCALE GENOMIC DNA]</scope>
    <source>
        <strain evidence="1 2">CHIC02 1186E3-8</strain>
    </source>
</reference>
<sequence>MENLTQELSPERKAEILRNVRFVELRRLINRPDGQEPTEEELERAEHNYYVVYSRNGYKRMLDRYQEQVIASDNPVEVDMAEYCTLEGFYLSMIGSDKGDLLLEIINDEDRKYLETLIREQLLKVNKGRERKLKPAEAEPGYRKYRYFIAPSEQTILQEHPKNINHCMKASYLLLMAKGTDAWARLTEKEQEYLSRKADILALMMITSKIRVATACREHKNLQEIAVPLNKLEQMMQEYYLLLCDFICRE</sequence>
<accession>A0ABY8C9Q9</accession>
<keyword evidence="2" id="KW-1185">Reference proteome</keyword>
<dbReference type="Proteomes" id="UP001220478">
    <property type="component" value="Chromosome"/>
</dbReference>
<dbReference type="EMBL" id="CP118868">
    <property type="protein sequence ID" value="WEG35820.1"/>
    <property type="molecule type" value="Genomic_DNA"/>
</dbReference>
<evidence type="ECO:0000313" key="2">
    <source>
        <dbReference type="Proteomes" id="UP001220478"/>
    </source>
</evidence>
<proteinExistence type="predicted"/>
<organism evidence="1 2">
    <name type="scientific">Amygdalobacter indicium</name>
    <dbReference type="NCBI Taxonomy" id="3029272"/>
    <lineage>
        <taxon>Bacteria</taxon>
        <taxon>Bacillati</taxon>
        <taxon>Bacillota</taxon>
        <taxon>Clostridia</taxon>
        <taxon>Eubacteriales</taxon>
        <taxon>Oscillospiraceae</taxon>
        <taxon>Amygdalobacter</taxon>
    </lineage>
</organism>
<name>A0ABY8C9Q9_9FIRM</name>